<comment type="caution">
    <text evidence="1">The sequence shown here is derived from an EMBL/GenBank/DDBJ whole genome shotgun (WGS) entry which is preliminary data.</text>
</comment>
<protein>
    <submittedName>
        <fullName evidence="1">10780_t:CDS:1</fullName>
    </submittedName>
</protein>
<dbReference type="EMBL" id="CAJVPW010017761">
    <property type="protein sequence ID" value="CAG8678231.1"/>
    <property type="molecule type" value="Genomic_DNA"/>
</dbReference>
<evidence type="ECO:0000313" key="2">
    <source>
        <dbReference type="Proteomes" id="UP000789366"/>
    </source>
</evidence>
<evidence type="ECO:0000313" key="1">
    <source>
        <dbReference type="EMBL" id="CAG8678231.1"/>
    </source>
</evidence>
<reference evidence="1" key="1">
    <citation type="submission" date="2021-06" db="EMBL/GenBank/DDBJ databases">
        <authorList>
            <person name="Kallberg Y."/>
            <person name="Tangrot J."/>
            <person name="Rosling A."/>
        </authorList>
    </citation>
    <scope>NUCLEOTIDE SEQUENCE</scope>
    <source>
        <strain evidence="1">28 12/20/2015</strain>
    </source>
</reference>
<accession>A0ACA9NW33</accession>
<dbReference type="Proteomes" id="UP000789366">
    <property type="component" value="Unassembled WGS sequence"/>
</dbReference>
<gene>
    <name evidence="1" type="ORF">SPELUC_LOCUS10011</name>
</gene>
<name>A0ACA9NW33_9GLOM</name>
<sequence length="105" mass="12429">MKQLKKDRIVSHYYNHLNDNELKLIFQHKDITSDTLQGLLYQVFIWCCLLFQLQSGEHYKLLIFQFVFLPNSGINFFKYSQKNDQGEVNRNFDALMIPVPSDPEG</sequence>
<proteinExistence type="predicted"/>
<keyword evidence="2" id="KW-1185">Reference proteome</keyword>
<organism evidence="1 2">
    <name type="scientific">Cetraspora pellucida</name>
    <dbReference type="NCBI Taxonomy" id="1433469"/>
    <lineage>
        <taxon>Eukaryota</taxon>
        <taxon>Fungi</taxon>
        <taxon>Fungi incertae sedis</taxon>
        <taxon>Mucoromycota</taxon>
        <taxon>Glomeromycotina</taxon>
        <taxon>Glomeromycetes</taxon>
        <taxon>Diversisporales</taxon>
        <taxon>Gigasporaceae</taxon>
        <taxon>Cetraspora</taxon>
    </lineage>
</organism>